<dbReference type="SUPFAM" id="SSF46785">
    <property type="entry name" value="Winged helix' DNA-binding domain"/>
    <property type="match status" value="1"/>
</dbReference>
<keyword evidence="3" id="KW-0804">Transcription</keyword>
<dbReference type="Proteomes" id="UP000245887">
    <property type="component" value="Unassembled WGS sequence"/>
</dbReference>
<evidence type="ECO:0000313" key="9">
    <source>
        <dbReference type="Proteomes" id="UP000245887"/>
    </source>
</evidence>
<keyword evidence="8" id="KW-1185">Reference proteome</keyword>
<reference evidence="7 9" key="2">
    <citation type="submission" date="2018-04" db="EMBL/GenBank/DDBJ databases">
        <title>Genomic Encyclopedia of Type Strains, Phase IV (KMG-IV): sequencing the most valuable type-strain genomes for metagenomic binning, comparative biology and taxonomic classification.</title>
        <authorList>
            <person name="Goeker M."/>
        </authorList>
    </citation>
    <scope>NUCLEOTIDE SEQUENCE [LARGE SCALE GENOMIC DNA]</scope>
    <source>
        <strain evidence="7 9">DSM 28688</strain>
    </source>
</reference>
<evidence type="ECO:0000313" key="8">
    <source>
        <dbReference type="Proteomes" id="UP000218332"/>
    </source>
</evidence>
<dbReference type="AlphaFoldDB" id="A0A2A2I589"/>
<protein>
    <submittedName>
        <fullName evidence="6">GntR family transcriptional regulator</fullName>
    </submittedName>
</protein>
<dbReference type="PANTHER" id="PTHR43537">
    <property type="entry name" value="TRANSCRIPTIONAL REGULATOR, GNTR FAMILY"/>
    <property type="match status" value="1"/>
</dbReference>
<dbReference type="OrthoDB" id="6709077at2"/>
<dbReference type="Gene3D" id="1.10.10.10">
    <property type="entry name" value="Winged helix-like DNA-binding domain superfamily/Winged helix DNA-binding domain"/>
    <property type="match status" value="1"/>
</dbReference>
<dbReference type="GO" id="GO:0003700">
    <property type="term" value="F:DNA-binding transcription factor activity"/>
    <property type="evidence" value="ECO:0007669"/>
    <property type="project" value="InterPro"/>
</dbReference>
<dbReference type="Proteomes" id="UP000218332">
    <property type="component" value="Unassembled WGS sequence"/>
</dbReference>
<dbReference type="GO" id="GO:0003677">
    <property type="term" value="F:DNA binding"/>
    <property type="evidence" value="ECO:0007669"/>
    <property type="project" value="UniProtKB-KW"/>
</dbReference>
<accession>A0A2A2I589</accession>
<evidence type="ECO:0000313" key="7">
    <source>
        <dbReference type="EMBL" id="PVY78040.1"/>
    </source>
</evidence>
<keyword evidence="1" id="KW-0805">Transcription regulation</keyword>
<dbReference type="SMART" id="SM00345">
    <property type="entry name" value="HTH_GNTR"/>
    <property type="match status" value="1"/>
</dbReference>
<dbReference type="InterPro" id="IPR036388">
    <property type="entry name" value="WH-like_DNA-bd_sf"/>
</dbReference>
<dbReference type="InterPro" id="IPR036390">
    <property type="entry name" value="WH_DNA-bd_sf"/>
</dbReference>
<dbReference type="CDD" id="cd07377">
    <property type="entry name" value="WHTH_GntR"/>
    <property type="match status" value="1"/>
</dbReference>
<evidence type="ECO:0000313" key="6">
    <source>
        <dbReference type="EMBL" id="PAV26295.1"/>
    </source>
</evidence>
<evidence type="ECO:0000256" key="4">
    <source>
        <dbReference type="SAM" id="MobiDB-lite"/>
    </source>
</evidence>
<sequence length="243" mass="27213">MQFQAPESLSEQIAQHIGQQIVVGRLQPGERIQELRVAGELNVSRGSVREALLILQRRHLVEIYPRKGAAVSELTPQTVNSLYDIYINLLQMLVRGLIDVTEGSDLIPLIQKIRELDRLIEEDASATESIMEAGFGVMRMAYRLVDNPFLEETLENFRPAISRTYHIAIVNVSDGVSDTRRFFERLSAAAAERDQQALAAAISDFGERQRARVLDALAEETAHDDRSVSSARPDEASFVQSRP</sequence>
<organism evidence="6 8">
    <name type="scientific">Tamilnaduibacter salinus</name>
    <dbReference type="NCBI Taxonomy" id="1484056"/>
    <lineage>
        <taxon>Bacteria</taxon>
        <taxon>Pseudomonadati</taxon>
        <taxon>Pseudomonadota</taxon>
        <taxon>Gammaproteobacteria</taxon>
        <taxon>Pseudomonadales</taxon>
        <taxon>Marinobacteraceae</taxon>
        <taxon>Tamilnaduibacter</taxon>
    </lineage>
</organism>
<name>A0A2A2I589_9GAMM</name>
<feature type="domain" description="HTH gntR-type" evidence="5">
    <location>
        <begin position="7"/>
        <end position="74"/>
    </location>
</feature>
<dbReference type="PANTHER" id="PTHR43537:SF24">
    <property type="entry name" value="GLUCONATE OPERON TRANSCRIPTIONAL REPRESSOR"/>
    <property type="match status" value="1"/>
</dbReference>
<evidence type="ECO:0000256" key="3">
    <source>
        <dbReference type="ARBA" id="ARBA00023163"/>
    </source>
</evidence>
<comment type="caution">
    <text evidence="6">The sequence shown here is derived from an EMBL/GenBank/DDBJ whole genome shotgun (WGS) entry which is preliminary data.</text>
</comment>
<dbReference type="PROSITE" id="PS50949">
    <property type="entry name" value="HTH_GNTR"/>
    <property type="match status" value="1"/>
</dbReference>
<dbReference type="InterPro" id="IPR000524">
    <property type="entry name" value="Tscrpt_reg_HTH_GntR"/>
</dbReference>
<dbReference type="RefSeq" id="WP_095610699.1">
    <property type="nucleotide sequence ID" value="NZ_NMPM01000032.1"/>
</dbReference>
<proteinExistence type="predicted"/>
<dbReference type="EMBL" id="QEKQ01000002">
    <property type="protein sequence ID" value="PVY78040.1"/>
    <property type="molecule type" value="Genomic_DNA"/>
</dbReference>
<dbReference type="EMBL" id="NMPM01000032">
    <property type="protein sequence ID" value="PAV26295.1"/>
    <property type="molecule type" value="Genomic_DNA"/>
</dbReference>
<dbReference type="Pfam" id="PF00392">
    <property type="entry name" value="GntR"/>
    <property type="match status" value="1"/>
</dbReference>
<evidence type="ECO:0000259" key="5">
    <source>
        <dbReference type="PROSITE" id="PS50949"/>
    </source>
</evidence>
<feature type="compositionally biased region" description="Basic and acidic residues" evidence="4">
    <location>
        <begin position="221"/>
        <end position="235"/>
    </location>
</feature>
<keyword evidence="2" id="KW-0238">DNA-binding</keyword>
<evidence type="ECO:0000256" key="1">
    <source>
        <dbReference type="ARBA" id="ARBA00023015"/>
    </source>
</evidence>
<reference evidence="6 8" key="1">
    <citation type="submission" date="2017-07" db="EMBL/GenBank/DDBJ databases">
        <title>Tamlnaduibacter salinus (Mi-7) genome sequencing.</title>
        <authorList>
            <person name="Verma A."/>
            <person name="Krishnamurthi S."/>
        </authorList>
    </citation>
    <scope>NUCLEOTIDE SEQUENCE [LARGE SCALE GENOMIC DNA]</scope>
    <source>
        <strain evidence="6 8">Mi-7</strain>
    </source>
</reference>
<feature type="region of interest" description="Disordered" evidence="4">
    <location>
        <begin position="221"/>
        <end position="243"/>
    </location>
</feature>
<evidence type="ECO:0000256" key="2">
    <source>
        <dbReference type="ARBA" id="ARBA00023125"/>
    </source>
</evidence>
<gene>
    <name evidence="7" type="ORF">C8D92_10274</name>
    <name evidence="6" type="ORF">CF392_06760</name>
</gene>